<name>A0A2K1JLY7_PHYPA</name>
<keyword evidence="3" id="KW-1185">Reference proteome</keyword>
<evidence type="ECO:0000313" key="3">
    <source>
        <dbReference type="Proteomes" id="UP000006727"/>
    </source>
</evidence>
<dbReference type="Proteomes" id="UP000006727">
    <property type="component" value="Chromosome 13"/>
</dbReference>
<evidence type="ECO:0000313" key="2">
    <source>
        <dbReference type="EnsemblPlants" id="PAC:32932177.CDS.1"/>
    </source>
</evidence>
<reference evidence="2" key="3">
    <citation type="submission" date="2020-12" db="UniProtKB">
        <authorList>
            <consortium name="EnsemblPlants"/>
        </authorList>
    </citation>
    <scope>IDENTIFICATION</scope>
</reference>
<accession>A0A2K1JLY7</accession>
<protein>
    <submittedName>
        <fullName evidence="1 2">Uncharacterized protein</fullName>
    </submittedName>
</protein>
<proteinExistence type="predicted"/>
<dbReference type="AlphaFoldDB" id="A0A2K1JLY7"/>
<dbReference type="EMBL" id="ABEU02000013">
    <property type="protein sequence ID" value="PNR42563.1"/>
    <property type="molecule type" value="Genomic_DNA"/>
</dbReference>
<evidence type="ECO:0000313" key="1">
    <source>
        <dbReference type="EMBL" id="PNR42563.1"/>
    </source>
</evidence>
<gene>
    <name evidence="1" type="ORF">PHYPA_017393</name>
</gene>
<sequence>MSLVVACERFRSSNGPEGGGLVMLQNCNTSTSSLINCRQEPRHHLLYSLLFSV</sequence>
<dbReference type="InParanoid" id="A0A2K1JLY7"/>
<reference evidence="1 3" key="1">
    <citation type="journal article" date="2008" name="Science">
        <title>The Physcomitrella genome reveals evolutionary insights into the conquest of land by plants.</title>
        <authorList>
            <person name="Rensing S."/>
            <person name="Lang D."/>
            <person name="Zimmer A."/>
            <person name="Terry A."/>
            <person name="Salamov A."/>
            <person name="Shapiro H."/>
            <person name="Nishiyama T."/>
            <person name="Perroud P.-F."/>
            <person name="Lindquist E."/>
            <person name="Kamisugi Y."/>
            <person name="Tanahashi T."/>
            <person name="Sakakibara K."/>
            <person name="Fujita T."/>
            <person name="Oishi K."/>
            <person name="Shin-I T."/>
            <person name="Kuroki Y."/>
            <person name="Toyoda A."/>
            <person name="Suzuki Y."/>
            <person name="Hashimoto A."/>
            <person name="Yamaguchi K."/>
            <person name="Sugano A."/>
            <person name="Kohara Y."/>
            <person name="Fujiyama A."/>
            <person name="Anterola A."/>
            <person name="Aoki S."/>
            <person name="Ashton N."/>
            <person name="Barbazuk W.B."/>
            <person name="Barker E."/>
            <person name="Bennetzen J."/>
            <person name="Bezanilla M."/>
            <person name="Blankenship R."/>
            <person name="Cho S.H."/>
            <person name="Dutcher S."/>
            <person name="Estelle M."/>
            <person name="Fawcett J.A."/>
            <person name="Gundlach H."/>
            <person name="Hanada K."/>
            <person name="Heyl A."/>
            <person name="Hicks K.A."/>
            <person name="Hugh J."/>
            <person name="Lohr M."/>
            <person name="Mayer K."/>
            <person name="Melkozernov A."/>
            <person name="Murata T."/>
            <person name="Nelson D."/>
            <person name="Pils B."/>
            <person name="Prigge M."/>
            <person name="Reiss B."/>
            <person name="Renner T."/>
            <person name="Rombauts S."/>
            <person name="Rushton P."/>
            <person name="Sanderfoot A."/>
            <person name="Schween G."/>
            <person name="Shiu S.-H."/>
            <person name="Stueber K."/>
            <person name="Theodoulou F.L."/>
            <person name="Tu H."/>
            <person name="Van de Peer Y."/>
            <person name="Verrier P.J."/>
            <person name="Waters E."/>
            <person name="Wood A."/>
            <person name="Yang L."/>
            <person name="Cove D."/>
            <person name="Cuming A."/>
            <person name="Hasebe M."/>
            <person name="Lucas S."/>
            <person name="Mishler D.B."/>
            <person name="Reski R."/>
            <person name="Grigoriev I."/>
            <person name="Quatrano R.S."/>
            <person name="Boore J.L."/>
        </authorList>
    </citation>
    <scope>NUCLEOTIDE SEQUENCE [LARGE SCALE GENOMIC DNA]</scope>
    <source>
        <strain evidence="2 3">cv. Gransden 2004</strain>
    </source>
</reference>
<dbReference type="EnsemblPlants" id="Pp3c13_14919V3.1">
    <property type="protein sequence ID" value="PAC:32932177.CDS.1"/>
    <property type="gene ID" value="Pp3c13_14919"/>
</dbReference>
<organism evidence="1">
    <name type="scientific">Physcomitrium patens</name>
    <name type="common">Spreading-leaved earth moss</name>
    <name type="synonym">Physcomitrella patens</name>
    <dbReference type="NCBI Taxonomy" id="3218"/>
    <lineage>
        <taxon>Eukaryota</taxon>
        <taxon>Viridiplantae</taxon>
        <taxon>Streptophyta</taxon>
        <taxon>Embryophyta</taxon>
        <taxon>Bryophyta</taxon>
        <taxon>Bryophytina</taxon>
        <taxon>Bryopsida</taxon>
        <taxon>Funariidae</taxon>
        <taxon>Funariales</taxon>
        <taxon>Funariaceae</taxon>
        <taxon>Physcomitrium</taxon>
    </lineage>
</organism>
<reference evidence="1 3" key="2">
    <citation type="journal article" date="2018" name="Plant J.">
        <title>The Physcomitrella patens chromosome-scale assembly reveals moss genome structure and evolution.</title>
        <authorList>
            <person name="Lang D."/>
            <person name="Ullrich K.K."/>
            <person name="Murat F."/>
            <person name="Fuchs J."/>
            <person name="Jenkins J."/>
            <person name="Haas F.B."/>
            <person name="Piednoel M."/>
            <person name="Gundlach H."/>
            <person name="Van Bel M."/>
            <person name="Meyberg R."/>
            <person name="Vives C."/>
            <person name="Morata J."/>
            <person name="Symeonidi A."/>
            <person name="Hiss M."/>
            <person name="Muchero W."/>
            <person name="Kamisugi Y."/>
            <person name="Saleh O."/>
            <person name="Blanc G."/>
            <person name="Decker E.L."/>
            <person name="van Gessel N."/>
            <person name="Grimwood J."/>
            <person name="Hayes R.D."/>
            <person name="Graham S.W."/>
            <person name="Gunter L.E."/>
            <person name="McDaniel S.F."/>
            <person name="Hoernstein S.N.W."/>
            <person name="Larsson A."/>
            <person name="Li F.W."/>
            <person name="Perroud P.F."/>
            <person name="Phillips J."/>
            <person name="Ranjan P."/>
            <person name="Rokshar D.S."/>
            <person name="Rothfels C.J."/>
            <person name="Schneider L."/>
            <person name="Shu S."/>
            <person name="Stevenson D.W."/>
            <person name="Thummler F."/>
            <person name="Tillich M."/>
            <person name="Villarreal Aguilar J.C."/>
            <person name="Widiez T."/>
            <person name="Wong G.K."/>
            <person name="Wymore A."/>
            <person name="Zhang Y."/>
            <person name="Zimmer A.D."/>
            <person name="Quatrano R.S."/>
            <person name="Mayer K.F.X."/>
            <person name="Goodstein D."/>
            <person name="Casacuberta J.M."/>
            <person name="Vandepoele K."/>
            <person name="Reski R."/>
            <person name="Cuming A.C."/>
            <person name="Tuskan G.A."/>
            <person name="Maumus F."/>
            <person name="Salse J."/>
            <person name="Schmutz J."/>
            <person name="Rensing S.A."/>
        </authorList>
    </citation>
    <scope>NUCLEOTIDE SEQUENCE [LARGE SCALE GENOMIC DNA]</scope>
    <source>
        <strain evidence="2 3">cv. Gransden 2004</strain>
    </source>
</reference>
<dbReference type="Gramene" id="Pp3c13_14919V3.1">
    <property type="protein sequence ID" value="PAC:32932177.CDS.1"/>
    <property type="gene ID" value="Pp3c13_14919"/>
</dbReference>